<name>A0A9X0CJ27_9CNID</name>
<protein>
    <submittedName>
        <fullName evidence="3">N-term cysteine-rich ER, FAM69</fullName>
    </submittedName>
</protein>
<comment type="caution">
    <text evidence="3">The sequence shown here is derived from an EMBL/GenBank/DDBJ whole genome shotgun (WGS) entry which is preliminary data.</text>
</comment>
<keyword evidence="4" id="KW-1185">Reference proteome</keyword>
<evidence type="ECO:0000259" key="2">
    <source>
        <dbReference type="SMART" id="SM01299"/>
    </source>
</evidence>
<sequence length="131" mass="14698">MLFFLQLTNISSATCLLVSSLCSAYEAGTVSGPLCSDLCKQNNIHLGKCLSMVPEKKVYDGEWQGRQVILKANMKWFLEFNERQEQSDNEVVSSFKNDISSWVKLCLAIVLNAADLYHGYSHLAIAMMIKL</sequence>
<dbReference type="Proteomes" id="UP001163046">
    <property type="component" value="Unassembled WGS sequence"/>
</dbReference>
<keyword evidence="1" id="KW-0732">Signal</keyword>
<reference evidence="3" key="1">
    <citation type="submission" date="2023-01" db="EMBL/GenBank/DDBJ databases">
        <title>Genome assembly of the deep-sea coral Lophelia pertusa.</title>
        <authorList>
            <person name="Herrera S."/>
            <person name="Cordes E."/>
        </authorList>
    </citation>
    <scope>NUCLEOTIDE SEQUENCE</scope>
    <source>
        <strain evidence="3">USNM1676648</strain>
        <tissue evidence="3">Polyp</tissue>
    </source>
</reference>
<gene>
    <name evidence="3" type="primary">FAM69B</name>
    <name evidence="3" type="ORF">OS493_024414</name>
</gene>
<proteinExistence type="predicted"/>
<dbReference type="PANTHER" id="PTHR21093">
    <property type="entry name" value="DIVERGENT PROTEIN KINASE DOMAIN 1C-RELATED"/>
    <property type="match status" value="1"/>
</dbReference>
<dbReference type="AlphaFoldDB" id="A0A9X0CJ27"/>
<evidence type="ECO:0000313" key="3">
    <source>
        <dbReference type="EMBL" id="KAJ7357601.1"/>
    </source>
</evidence>
<dbReference type="SMART" id="SM01299">
    <property type="entry name" value="PIP49_N"/>
    <property type="match status" value="1"/>
</dbReference>
<dbReference type="EMBL" id="MU827320">
    <property type="protein sequence ID" value="KAJ7357601.1"/>
    <property type="molecule type" value="Genomic_DNA"/>
</dbReference>
<feature type="chain" id="PRO_5040776873" evidence="1">
    <location>
        <begin position="16"/>
        <end position="131"/>
    </location>
</feature>
<organism evidence="3 4">
    <name type="scientific">Desmophyllum pertusum</name>
    <dbReference type="NCBI Taxonomy" id="174260"/>
    <lineage>
        <taxon>Eukaryota</taxon>
        <taxon>Metazoa</taxon>
        <taxon>Cnidaria</taxon>
        <taxon>Anthozoa</taxon>
        <taxon>Hexacorallia</taxon>
        <taxon>Scleractinia</taxon>
        <taxon>Caryophylliina</taxon>
        <taxon>Caryophylliidae</taxon>
        <taxon>Desmophyllum</taxon>
    </lineage>
</organism>
<accession>A0A9X0CJ27</accession>
<feature type="domain" description="FAM69 N-terminal" evidence="2">
    <location>
        <begin position="5"/>
        <end position="123"/>
    </location>
</feature>
<dbReference type="InterPro" id="IPR029244">
    <property type="entry name" value="FAM69_N"/>
</dbReference>
<evidence type="ECO:0000256" key="1">
    <source>
        <dbReference type="SAM" id="SignalP"/>
    </source>
</evidence>
<dbReference type="Pfam" id="PF14875">
    <property type="entry name" value="PIP49_N"/>
    <property type="match status" value="1"/>
</dbReference>
<feature type="signal peptide" evidence="1">
    <location>
        <begin position="1"/>
        <end position="15"/>
    </location>
</feature>
<evidence type="ECO:0000313" key="4">
    <source>
        <dbReference type="Proteomes" id="UP001163046"/>
    </source>
</evidence>